<reference evidence="1" key="1">
    <citation type="submission" date="2023-01" db="EMBL/GenBank/DDBJ databases">
        <title>Human gut microbiome strain richness.</title>
        <authorList>
            <person name="Chen-Liaw A."/>
        </authorList>
    </citation>
    <scope>NUCLEOTIDE SEQUENCE</scope>
    <source>
        <strain evidence="1">RTP21484st1_H11_RTP21484_190118</strain>
    </source>
</reference>
<dbReference type="Proteomes" id="UP001212160">
    <property type="component" value="Unassembled WGS sequence"/>
</dbReference>
<accession>A0AAW6DKK3</accession>
<dbReference type="EMBL" id="JAQMLA010000092">
    <property type="protein sequence ID" value="MDB8688503.1"/>
    <property type="molecule type" value="Genomic_DNA"/>
</dbReference>
<organism evidence="1 2">
    <name type="scientific">Mediterraneibacter gnavus</name>
    <name type="common">Ruminococcus gnavus</name>
    <dbReference type="NCBI Taxonomy" id="33038"/>
    <lineage>
        <taxon>Bacteria</taxon>
        <taxon>Bacillati</taxon>
        <taxon>Bacillota</taxon>
        <taxon>Clostridia</taxon>
        <taxon>Lachnospirales</taxon>
        <taxon>Lachnospiraceae</taxon>
        <taxon>Mediterraneibacter</taxon>
    </lineage>
</organism>
<dbReference type="RefSeq" id="WP_272108268.1">
    <property type="nucleotide sequence ID" value="NZ_JAQMLA010000092.1"/>
</dbReference>
<proteinExistence type="predicted"/>
<evidence type="ECO:0000313" key="1">
    <source>
        <dbReference type="EMBL" id="MDB8688503.1"/>
    </source>
</evidence>
<name>A0AAW6DKK3_MEDGN</name>
<sequence>MFFPIIKVKDKRLGYDHIVGTNSHDLLYVDEETGGIQYLNLQCMAGTKVYSKEKDNDYQFIGNQPDECMPYVTIEYVNFEELIDMAVKNMHEQTEAKIKMDQMIKKYVEEREKCQDKLENSIQDTSGILPF</sequence>
<comment type="caution">
    <text evidence="1">The sequence shown here is derived from an EMBL/GenBank/DDBJ whole genome shotgun (WGS) entry which is preliminary data.</text>
</comment>
<evidence type="ECO:0000313" key="2">
    <source>
        <dbReference type="Proteomes" id="UP001212160"/>
    </source>
</evidence>
<dbReference type="AlphaFoldDB" id="A0AAW6DKK3"/>
<gene>
    <name evidence="1" type="ORF">PNW85_17960</name>
</gene>
<protein>
    <submittedName>
        <fullName evidence="1">Uncharacterized protein</fullName>
    </submittedName>
</protein>